<keyword evidence="1" id="KW-0472">Membrane</keyword>
<name>A0A9W6F730_9CHLO</name>
<gene>
    <name evidence="2" type="primary">PLEST007678</name>
    <name evidence="2" type="ORF">PLESTB_001329800</name>
</gene>
<proteinExistence type="predicted"/>
<keyword evidence="3" id="KW-1185">Reference proteome</keyword>
<feature type="transmembrane region" description="Helical" evidence="1">
    <location>
        <begin position="17"/>
        <end position="36"/>
    </location>
</feature>
<organism evidence="2 3">
    <name type="scientific">Pleodorina starrii</name>
    <dbReference type="NCBI Taxonomy" id="330485"/>
    <lineage>
        <taxon>Eukaryota</taxon>
        <taxon>Viridiplantae</taxon>
        <taxon>Chlorophyta</taxon>
        <taxon>core chlorophytes</taxon>
        <taxon>Chlorophyceae</taxon>
        <taxon>CS clade</taxon>
        <taxon>Chlamydomonadales</taxon>
        <taxon>Volvocaceae</taxon>
        <taxon>Pleodorina</taxon>
    </lineage>
</organism>
<dbReference type="Proteomes" id="UP001165080">
    <property type="component" value="Unassembled WGS sequence"/>
</dbReference>
<sequence>MKHVTKRYDAVPLRREAFVFFFVIVVGGFEASPGLLTQQRCCWARRCRASGGSLVGWLALLCLQRAECGVVVVGGVWDRQVLQAQAGRPVGRLMQRPLLPDSTLRGSRS</sequence>
<dbReference type="AlphaFoldDB" id="A0A9W6F730"/>
<reference evidence="2 3" key="1">
    <citation type="journal article" date="2023" name="Commun. Biol.">
        <title>Reorganization of the ancestral sex-determining regions during the evolution of trioecy in Pleodorina starrii.</title>
        <authorList>
            <person name="Takahashi K."/>
            <person name="Suzuki S."/>
            <person name="Kawai-Toyooka H."/>
            <person name="Yamamoto K."/>
            <person name="Hamaji T."/>
            <person name="Ootsuki R."/>
            <person name="Yamaguchi H."/>
            <person name="Kawachi M."/>
            <person name="Higashiyama T."/>
            <person name="Nozaki H."/>
        </authorList>
    </citation>
    <scope>NUCLEOTIDE SEQUENCE [LARGE SCALE GENOMIC DNA]</scope>
    <source>
        <strain evidence="2 3">NIES-4479</strain>
    </source>
</reference>
<keyword evidence="1" id="KW-1133">Transmembrane helix</keyword>
<keyword evidence="1" id="KW-0812">Transmembrane</keyword>
<comment type="caution">
    <text evidence="2">The sequence shown here is derived from an EMBL/GenBank/DDBJ whole genome shotgun (WGS) entry which is preliminary data.</text>
</comment>
<evidence type="ECO:0000256" key="1">
    <source>
        <dbReference type="SAM" id="Phobius"/>
    </source>
</evidence>
<dbReference type="EMBL" id="BRXU01000021">
    <property type="protein sequence ID" value="GLC58200.1"/>
    <property type="molecule type" value="Genomic_DNA"/>
</dbReference>
<evidence type="ECO:0000313" key="2">
    <source>
        <dbReference type="EMBL" id="GLC58200.1"/>
    </source>
</evidence>
<evidence type="ECO:0000313" key="3">
    <source>
        <dbReference type="Proteomes" id="UP001165080"/>
    </source>
</evidence>
<protein>
    <submittedName>
        <fullName evidence="2">Uncharacterized protein</fullName>
    </submittedName>
</protein>
<accession>A0A9W6F730</accession>